<feature type="compositionally biased region" description="Low complexity" evidence="5">
    <location>
        <begin position="396"/>
        <end position="410"/>
    </location>
</feature>
<feature type="compositionally biased region" description="Gly residues" evidence="5">
    <location>
        <begin position="522"/>
        <end position="533"/>
    </location>
</feature>
<feature type="compositionally biased region" description="Low complexity" evidence="5">
    <location>
        <begin position="571"/>
        <end position="585"/>
    </location>
</feature>
<dbReference type="GO" id="GO:0035060">
    <property type="term" value="C:brahma complex"/>
    <property type="evidence" value="ECO:0007669"/>
    <property type="project" value="InterPro"/>
</dbReference>
<feature type="compositionally biased region" description="Pro residues" evidence="5">
    <location>
        <begin position="448"/>
        <end position="462"/>
    </location>
</feature>
<feature type="compositionally biased region" description="Pro residues" evidence="5">
    <location>
        <begin position="1689"/>
        <end position="1698"/>
    </location>
</feature>
<dbReference type="CDD" id="cd16865">
    <property type="entry name" value="ARID_ARID1A-like"/>
    <property type="match status" value="1"/>
</dbReference>
<feature type="compositionally biased region" description="Low complexity" evidence="5">
    <location>
        <begin position="732"/>
        <end position="754"/>
    </location>
</feature>
<keyword evidence="4" id="KW-0539">Nucleus</keyword>
<feature type="compositionally biased region" description="Low complexity" evidence="5">
    <location>
        <begin position="652"/>
        <end position="661"/>
    </location>
</feature>
<feature type="compositionally biased region" description="Low complexity" evidence="5">
    <location>
        <begin position="704"/>
        <end position="713"/>
    </location>
</feature>
<feature type="compositionally biased region" description="Low complexity" evidence="5">
    <location>
        <begin position="1699"/>
        <end position="1739"/>
    </location>
</feature>
<feature type="compositionally biased region" description="Polar residues" evidence="5">
    <location>
        <begin position="2109"/>
        <end position="2124"/>
    </location>
</feature>
<feature type="compositionally biased region" description="Polar residues" evidence="5">
    <location>
        <begin position="937"/>
        <end position="948"/>
    </location>
</feature>
<feature type="compositionally biased region" description="Low complexity" evidence="5">
    <location>
        <begin position="335"/>
        <end position="380"/>
    </location>
</feature>
<feature type="compositionally biased region" description="Pro residues" evidence="5">
    <location>
        <begin position="853"/>
        <end position="876"/>
    </location>
</feature>
<feature type="compositionally biased region" description="Gly residues" evidence="5">
    <location>
        <begin position="10"/>
        <end position="22"/>
    </location>
</feature>
<dbReference type="InterPro" id="IPR016024">
    <property type="entry name" value="ARM-type_fold"/>
</dbReference>
<feature type="compositionally biased region" description="Low complexity" evidence="5">
    <location>
        <begin position="1669"/>
        <end position="1683"/>
    </location>
</feature>
<feature type="compositionally biased region" description="Low complexity" evidence="5">
    <location>
        <begin position="487"/>
        <end position="496"/>
    </location>
</feature>
<feature type="compositionally biased region" description="Low complexity" evidence="5">
    <location>
        <begin position="2665"/>
        <end position="2675"/>
    </location>
</feature>
<feature type="compositionally biased region" description="Low complexity" evidence="5">
    <location>
        <begin position="2734"/>
        <end position="2743"/>
    </location>
</feature>
<feature type="region of interest" description="Disordered" evidence="5">
    <location>
        <begin position="1"/>
        <end position="1035"/>
    </location>
</feature>
<dbReference type="GO" id="GO:0005654">
    <property type="term" value="C:nucleoplasm"/>
    <property type="evidence" value="ECO:0007669"/>
    <property type="project" value="TreeGrafter"/>
</dbReference>
<dbReference type="OrthoDB" id="8709537at2759"/>
<dbReference type="GO" id="GO:0006338">
    <property type="term" value="P:chromatin remodeling"/>
    <property type="evidence" value="ECO:0007669"/>
    <property type="project" value="InterPro"/>
</dbReference>
<dbReference type="SMART" id="SM00501">
    <property type="entry name" value="BRIGHT"/>
    <property type="match status" value="1"/>
</dbReference>
<feature type="region of interest" description="Disordered" evidence="5">
    <location>
        <begin position="1856"/>
        <end position="1886"/>
    </location>
</feature>
<feature type="compositionally biased region" description="Low complexity" evidence="5">
    <location>
        <begin position="905"/>
        <end position="916"/>
    </location>
</feature>
<feature type="compositionally biased region" description="Basic and acidic residues" evidence="5">
    <location>
        <begin position="2125"/>
        <end position="2141"/>
    </location>
</feature>
<dbReference type="PANTHER" id="PTHR12656">
    <property type="entry name" value="BRG-1 ASSOCIATED FACTOR 250 BAF250"/>
    <property type="match status" value="1"/>
</dbReference>
<feature type="compositionally biased region" description="Polar residues" evidence="5">
    <location>
        <begin position="2751"/>
        <end position="2760"/>
    </location>
</feature>
<feature type="compositionally biased region" description="Pro residues" evidence="5">
    <location>
        <begin position="2815"/>
        <end position="2825"/>
    </location>
</feature>
<name>A0A1I8NNI7_STOCA</name>
<dbReference type="Pfam" id="PF12031">
    <property type="entry name" value="BAF250_C"/>
    <property type="match status" value="1"/>
</dbReference>
<reference evidence="7" key="1">
    <citation type="submission" date="2020-05" db="UniProtKB">
        <authorList>
            <consortium name="EnsemblMetazoa"/>
        </authorList>
    </citation>
    <scope>IDENTIFICATION</scope>
    <source>
        <strain evidence="7">USDA</strain>
    </source>
</reference>
<dbReference type="KEGG" id="scac:106080961"/>
<evidence type="ECO:0000259" key="6">
    <source>
        <dbReference type="PROSITE" id="PS51011"/>
    </source>
</evidence>
<feature type="region of interest" description="Disordered" evidence="5">
    <location>
        <begin position="2071"/>
        <end position="2142"/>
    </location>
</feature>
<evidence type="ECO:0000256" key="3">
    <source>
        <dbReference type="ARBA" id="ARBA00022853"/>
    </source>
</evidence>
<feature type="compositionally biased region" description="Pro residues" evidence="5">
    <location>
        <begin position="235"/>
        <end position="263"/>
    </location>
</feature>
<dbReference type="SUPFAM" id="SSF48371">
    <property type="entry name" value="ARM repeat"/>
    <property type="match status" value="1"/>
</dbReference>
<feature type="compositionally biased region" description="Polar residues" evidence="5">
    <location>
        <begin position="1480"/>
        <end position="1491"/>
    </location>
</feature>
<feature type="compositionally biased region" description="Low complexity" evidence="5">
    <location>
        <begin position="597"/>
        <end position="638"/>
    </location>
</feature>
<feature type="compositionally biased region" description="Low complexity" evidence="5">
    <location>
        <begin position="101"/>
        <end position="116"/>
    </location>
</feature>
<feature type="compositionally biased region" description="Pro residues" evidence="5">
    <location>
        <begin position="1571"/>
        <end position="1584"/>
    </location>
</feature>
<feature type="compositionally biased region" description="Polar residues" evidence="5">
    <location>
        <begin position="311"/>
        <end position="329"/>
    </location>
</feature>
<dbReference type="GO" id="GO:0031491">
    <property type="term" value="F:nucleosome binding"/>
    <property type="evidence" value="ECO:0007669"/>
    <property type="project" value="TreeGrafter"/>
</dbReference>
<feature type="compositionally biased region" description="Gly residues" evidence="5">
    <location>
        <begin position="839"/>
        <end position="848"/>
    </location>
</feature>
<organism evidence="7 8">
    <name type="scientific">Stomoxys calcitrans</name>
    <name type="common">Stable fly</name>
    <name type="synonym">Conops calcitrans</name>
    <dbReference type="NCBI Taxonomy" id="35570"/>
    <lineage>
        <taxon>Eukaryota</taxon>
        <taxon>Metazoa</taxon>
        <taxon>Ecdysozoa</taxon>
        <taxon>Arthropoda</taxon>
        <taxon>Hexapoda</taxon>
        <taxon>Insecta</taxon>
        <taxon>Pterygota</taxon>
        <taxon>Neoptera</taxon>
        <taxon>Endopterygota</taxon>
        <taxon>Diptera</taxon>
        <taxon>Brachycera</taxon>
        <taxon>Muscomorpha</taxon>
        <taxon>Muscoidea</taxon>
        <taxon>Muscidae</taxon>
        <taxon>Stomoxys</taxon>
    </lineage>
</organism>
<feature type="region of interest" description="Disordered" evidence="5">
    <location>
        <begin position="1160"/>
        <end position="1767"/>
    </location>
</feature>
<feature type="compositionally biased region" description="Pro residues" evidence="5">
    <location>
        <begin position="1740"/>
        <end position="1758"/>
    </location>
</feature>
<gene>
    <name evidence="7" type="primary">106080961</name>
</gene>
<accession>A0A1I8NNI7</accession>
<protein>
    <recommendedName>
        <fullName evidence="6">ARID domain-containing protein</fullName>
    </recommendedName>
</protein>
<feature type="compositionally biased region" description="Pro residues" evidence="5">
    <location>
        <begin position="411"/>
        <end position="420"/>
    </location>
</feature>
<feature type="compositionally biased region" description="Basic and acidic residues" evidence="5">
    <location>
        <begin position="500"/>
        <end position="512"/>
    </location>
</feature>
<feature type="compositionally biased region" description="Low complexity" evidence="5">
    <location>
        <begin position="1399"/>
        <end position="1410"/>
    </location>
</feature>
<dbReference type="PROSITE" id="PS51011">
    <property type="entry name" value="ARID"/>
    <property type="match status" value="1"/>
</dbReference>
<feature type="compositionally biased region" description="Low complexity" evidence="5">
    <location>
        <begin position="1503"/>
        <end position="1523"/>
    </location>
</feature>
<dbReference type="GO" id="GO:0071565">
    <property type="term" value="C:nBAF complex"/>
    <property type="evidence" value="ECO:0007669"/>
    <property type="project" value="TreeGrafter"/>
</dbReference>
<dbReference type="SUPFAM" id="SSF46774">
    <property type="entry name" value="ARID-like"/>
    <property type="match status" value="1"/>
</dbReference>
<proteinExistence type="predicted"/>
<evidence type="ECO:0000313" key="8">
    <source>
        <dbReference type="Proteomes" id="UP000095300"/>
    </source>
</evidence>
<feature type="compositionally biased region" description="Basic and acidic residues" evidence="5">
    <location>
        <begin position="1859"/>
        <end position="1873"/>
    </location>
</feature>
<feature type="compositionally biased region" description="Pro residues" evidence="5">
    <location>
        <begin position="1284"/>
        <end position="1328"/>
    </location>
</feature>
<feature type="compositionally biased region" description="Polar residues" evidence="5">
    <location>
        <begin position="1262"/>
        <end position="1274"/>
    </location>
</feature>
<dbReference type="GO" id="GO:0016514">
    <property type="term" value="C:SWI/SNF complex"/>
    <property type="evidence" value="ECO:0007669"/>
    <property type="project" value="InterPro"/>
</dbReference>
<feature type="compositionally biased region" description="Low complexity" evidence="5">
    <location>
        <begin position="1539"/>
        <end position="1552"/>
    </location>
</feature>
<dbReference type="SMART" id="SM01014">
    <property type="entry name" value="ARID"/>
    <property type="match status" value="1"/>
</dbReference>
<dbReference type="Pfam" id="PF01388">
    <property type="entry name" value="ARID"/>
    <property type="match status" value="1"/>
</dbReference>
<dbReference type="GO" id="GO:0003677">
    <property type="term" value="F:DNA binding"/>
    <property type="evidence" value="ECO:0007669"/>
    <property type="project" value="InterPro"/>
</dbReference>
<dbReference type="InterPro" id="IPR021906">
    <property type="entry name" value="BAF250/Osa"/>
</dbReference>
<dbReference type="InterPro" id="IPR001606">
    <property type="entry name" value="ARID_dom"/>
</dbReference>
<feature type="compositionally biased region" description="Polar residues" evidence="5">
    <location>
        <begin position="1628"/>
        <end position="1637"/>
    </location>
</feature>
<dbReference type="FunFam" id="1.10.150.60:FF:000014">
    <property type="entry name" value="Osa, isoform C"/>
    <property type="match status" value="1"/>
</dbReference>
<feature type="region of interest" description="Disordered" evidence="5">
    <location>
        <begin position="2633"/>
        <end position="2843"/>
    </location>
</feature>
<feature type="compositionally biased region" description="Polar residues" evidence="5">
    <location>
        <begin position="1224"/>
        <end position="1242"/>
    </location>
</feature>
<sequence length="2843" mass="299079">MNEKIKSPSGQGGAGSGPGPVGSGPQTTTAGNGGGGNGSATSGGPAAPAAATSGSGPPTPNNGNDTPAQMPPHPYGPPGGGDPVMSHYHMHQQPPHPQHMPPHQQVGPPPSSSQNPGEHPQKDVGAEYGQSPLGGPPPPIPGGHHPMYGRYHHGDPGMDPYRYSHSPMQQPPPGGKPQQSAPGGGPGIGSPNRPPSQRYIPGQPQGPTPTLNSLLQSSHPPPPPQHRYTNSYDPQQPPQQQPPPPQSQPPPQGGAGGPQPPGGPAGQGGGGGPPPPQHGGPPPPSHQPHQSPYGAQQTGWAPPPRPYSPQLGPSQQYRTPPPTNTSRGQSPYPPSQGQNSGSYPSSPQQQQPQPGQQQQQQQPPQQQQPQQQQQQQQSSSGSGGGSGGGPPPPPQSSNQGTTPSQYSPYPQRYPTPPGPATGPNHRTAYTTHQYPEPNRPWPGGSSPAPSPGPGGHPLPPASPHHTQHGGPPPSSSPSHAPSPSPQPSQASPSPHQVNQKKMDYITKSDKELIGQNSNDSSSGGGHSGLGSGPPGTPNPQQVMRPTPSPTGSSGSRSMSPAVAQNHPISRPSSNQSSSGPMQQPSGGSGGGPPPPTQQATQQQQQQQQQSQPVTGAANSSSSAGNSPQQGPPSSAAAGGPQGGGQQPPPLPNQNSIGSQPPSQGPGGAQGYPLPPHMHGSYKMGGQSPGPQGMLSGYPPPPPQQAQQYSQGSYPPRPQYPPGGYGSTPPPTSQASSANSMPPGSGPQQYPGSRPMPNHSGQYPPYQNWVPPSPQQSGPVGPGPGGPGAPGAPGMGNHIQGKATPPPPQGSGSPRPLNYLKQHLQHKGGYPGGGPPGGPPQGYGNGPGMHPGIPMGPPHHMGPPHGPTTMGPPPTTPPQSMMPGVSVGEGGGPPPPPPEHISQDNGLSSGSSGSASGPPHPVTSVVTTGPDGAPMDDASQQSTISNASAASGEDPQCTTPKSRKNDPYGQSHLAPPSTSPGGVGAGPHPGHPGEDYEINSPPNWARTPASPSFNSHVPQPETFRTTTPSVPTVATTSAKKSDSLCKLYEMDDNPERRIWLDKLRAFMDERRTPITACPTISKQPLDLYRLYLYVKERGGFVEVTKSKTWKDIAGLLGIGASSSAAYTLRKHYTKNLLAYECHFDRGDIDPLPIIQQIEAGTKKKSTKAASVPSPAGSSNSQDSFPAPVGAANTSMDGYPSYPGNYPGTGPQPDYGAAGQMPRPPSQSNAQSPHPGPNNQTSAATPGGDNISVNNPFDEPVGGVNSNAPNAGTTAHANSASSGAAGPPPPPPNVGPPPPQPPPTGRPPYPPGGPYPPPPVSRAPGSPYPVQPGAYGQYGSGDQYNATGPPGQFGQQQGQFPPQNRNMYPPYGPEGEAPPTGSNQYGPYGNRPYSQPPSGTSQAPSTPGAPSAPGGPPQPGGPPAPGSSPYPPPGAPGQQEYYRPPDQGPQPRRHPDFVKDSQSYPGYNARPQIYGWPGGANQYRNQYPSSASPQAWGVAPPRTQAPPGGQLGPSGQQQPPASGAQWDQHRYPPQQQPPQPQQQQQQPPYQQPGQQQPPPQWTQMGGAGTGAPGTPPSGAPGSPLRPPSAGQQQRMPNSGPGGGMTGPNSAPVSGPQPGQPGAPPNSSSATGTMPTNSIGKPSFSMPPPPQAAGVSSGVQGIPPAQGGGMMPGTIGSGSQQKPMIGGVVGPPGAPVMPPQPATQQQQQPQQQQQQQTPQQPQTQPSQQQQQQQPPQQQQQQPQPQPQQQPFAPPPVGPGPPLIKKEIVFPPDSVESTTPVLYRRKRLTKADVCPVDPWRIFMAMRSGQLTECTWALDVLNVLLFDDSTVQYFGLAHLPGLLTLLLEHFQKNLAEMFSDEGDEKANQNDRISSDRKASNRRGITTSTHNRRRLCDTVKPEKEEVEEEEKEDPQARLHDHTVDGIEETYVEADIEGDFGIDSDEDEGIDLGQVKQIPHPEERVVLLAHTPNYTMMSRKGLPVRLQPAEQDIFITDGLKEWDSEFSGNYEETAPIGSNAWTYGFTDRDINKGIIDVFKSEFVDIPFARYIKTKPKDRKHKKGDNNVKIELEEDTSCEDLLNPKLESKESDREMEEDEEVEARLQQNTFNKKRRLFNNSTASGNLVPQSEPTEAKKSKLQSDEHRPIEKSAFAIPLEIKRDDDCSEPLTTVTAAATTTTNTDSDCREVDMELETITTKESSVTKAFDPKTTIRDPALVLQRRRSSSSLEDECYTRDEASLYLVNESQDSLARRCICISNIFRNMSFVPGNESILAKSQRFLAVLGRLLLLNHEHLPRTPKNRNYDRGTEEDTDFSDSCSSLQGEREWWWEYLISIRENMLVIMANIAGHLDLSRYEELIARPLIDGLLHWAVCPSAHGQDPFPSCGPASSLSPQRLALEALCKLCVTDNNVDLVIATPPHSRLEKLCAVLTRHLCRNEDQVLREFSVNLLHYLAAADSAMARTVALQSPCISYLVAFIEQAEQTALGVANQHGINYLRENPDSMGTSLDMLRRAAGTLLHLAKHPDNRSLFMQQEQRLLGLVMSHILDQQVALIISRVLFQVSRGPGAAVNSLEYRMQQKQLQQKLGMQERKNQVESKMDDEILNEKEQIVEPKDATAAVATATTSDTAKCEARNEMAPISTHANAVNEGTANSNNIEHMPSKNPSSSMIISADSENSNSSSQITPTAAFNDVSNSSTNSNSCGTAASSLSQNSTNSSMGSCSNMSSSTTTAAMHHHLHINNNNNNNNSSSGGGSNSTLTTSEQLKSNMLGGAVSSSNTTPMATGSTSGSGCSSINSNSMNNMTTNSSSSGSAAAQQQLPISAPPPPPPATTAPPSQAPTANTSTTAAVA</sequence>
<dbReference type="GO" id="GO:0006357">
    <property type="term" value="P:regulation of transcription by RNA polymerase II"/>
    <property type="evidence" value="ECO:0007669"/>
    <property type="project" value="TreeGrafter"/>
</dbReference>
<feature type="domain" description="ARID" evidence="6">
    <location>
        <begin position="1052"/>
        <end position="1143"/>
    </location>
</feature>
<feature type="compositionally biased region" description="Low complexity" evidence="5">
    <location>
        <begin position="2687"/>
        <end position="2726"/>
    </location>
</feature>
<evidence type="ECO:0000256" key="2">
    <source>
        <dbReference type="ARBA" id="ARBA00022553"/>
    </source>
</evidence>
<feature type="compositionally biased region" description="Low complexity" evidence="5">
    <location>
        <begin position="1346"/>
        <end position="1361"/>
    </location>
</feature>
<comment type="subcellular location">
    <subcellularLocation>
        <location evidence="1">Nucleus</location>
    </subcellularLocation>
</comment>
<dbReference type="VEuPathDB" id="VectorBase:SCAU000636"/>
<dbReference type="InterPro" id="IPR033388">
    <property type="entry name" value="BAF250_C"/>
</dbReference>
<feature type="compositionally biased region" description="Low complexity" evidence="5">
    <location>
        <begin position="2826"/>
        <end position="2843"/>
    </location>
</feature>
<evidence type="ECO:0000256" key="4">
    <source>
        <dbReference type="ARBA" id="ARBA00023242"/>
    </source>
</evidence>
<feature type="compositionally biased region" description="Pro residues" evidence="5">
    <location>
        <begin position="272"/>
        <end position="286"/>
    </location>
</feature>
<feature type="compositionally biased region" description="Low complexity" evidence="5">
    <location>
        <begin position="83"/>
        <end position="93"/>
    </location>
</feature>
<keyword evidence="3" id="KW-0156">Chromatin regulator</keyword>
<feature type="compositionally biased region" description="Low complexity" evidence="5">
    <location>
        <begin position="39"/>
        <end position="64"/>
    </location>
</feature>
<keyword evidence="8" id="KW-1185">Reference proteome</keyword>
<feature type="compositionally biased region" description="Low complexity" evidence="5">
    <location>
        <begin position="1024"/>
        <end position="1035"/>
    </location>
</feature>
<feature type="compositionally biased region" description="Low complexity" evidence="5">
    <location>
        <begin position="543"/>
        <end position="560"/>
    </location>
</feature>
<evidence type="ECO:0000313" key="7">
    <source>
        <dbReference type="EnsemblMetazoa" id="SCAU000636-PH"/>
    </source>
</evidence>
<dbReference type="GO" id="GO:0045893">
    <property type="term" value="P:positive regulation of DNA-templated transcription"/>
    <property type="evidence" value="ECO:0007669"/>
    <property type="project" value="TreeGrafter"/>
</dbReference>
<feature type="compositionally biased region" description="Pro residues" evidence="5">
    <location>
        <begin position="1411"/>
        <end position="1433"/>
    </location>
</feature>
<feature type="compositionally biased region" description="Pro residues" evidence="5">
    <location>
        <begin position="470"/>
        <end position="486"/>
    </location>
</feature>
<keyword evidence="2" id="KW-0597">Phosphoprotein</keyword>
<feature type="compositionally biased region" description="Low complexity" evidence="5">
    <location>
        <begin position="2775"/>
        <end position="2814"/>
    </location>
</feature>
<dbReference type="Proteomes" id="UP000095300">
    <property type="component" value="Unassembled WGS sequence"/>
</dbReference>
<evidence type="ECO:0000256" key="5">
    <source>
        <dbReference type="SAM" id="MobiDB-lite"/>
    </source>
</evidence>
<dbReference type="STRING" id="35570.A0A1I8NNI7"/>
<dbReference type="PANTHER" id="PTHR12656:SF5">
    <property type="entry name" value="TRITHORAX GROUP PROTEIN OSA"/>
    <property type="match status" value="1"/>
</dbReference>
<dbReference type="EnsemblMetazoa" id="SCAU000636-RH">
    <property type="protein sequence ID" value="SCAU000636-PH"/>
    <property type="gene ID" value="SCAU000636"/>
</dbReference>
<dbReference type="InterPro" id="IPR036431">
    <property type="entry name" value="ARID_dom_sf"/>
</dbReference>
<dbReference type="Gene3D" id="1.10.150.60">
    <property type="entry name" value="ARID DNA-binding domain"/>
    <property type="match status" value="1"/>
</dbReference>
<evidence type="ECO:0000256" key="1">
    <source>
        <dbReference type="ARBA" id="ARBA00004123"/>
    </source>
</evidence>
<feature type="compositionally biased region" description="Polar residues" evidence="5">
    <location>
        <begin position="2635"/>
        <end position="2663"/>
    </location>
</feature>